<feature type="domain" description="TMEM62 Ig-like" evidence="3">
    <location>
        <begin position="293"/>
        <end position="402"/>
    </location>
</feature>
<evidence type="ECO:0000259" key="3">
    <source>
        <dbReference type="Pfam" id="PF24384"/>
    </source>
</evidence>
<dbReference type="Gene3D" id="3.60.21.10">
    <property type="match status" value="1"/>
</dbReference>
<feature type="transmembrane region" description="Helical" evidence="1">
    <location>
        <begin position="470"/>
        <end position="497"/>
    </location>
</feature>
<evidence type="ECO:0000259" key="2">
    <source>
        <dbReference type="Pfam" id="PF00149"/>
    </source>
</evidence>
<sequence>MQVTDTHLSSFVDPKRATDLKGFFTDVGKVIKPILLINTGDLTDGLAKNRVKSEKQEGEWKSYNEVLTSLKVPNMTTVLDMRGNHDLFGVKRGDKSQDFFLLYGAQRNRNYSSYSLTVKKPFGNYGFVVVDMAPRQGSRYFYNYFGALSEEMVSHLNVLSTEVQGTNHSFWFGHYPTSMVFSPTFNLRRFLGTLKSLCSSFCQLQLQCSICAYHADRDDHSQRAYAYFCGHLHTLYRLVPRMYTAQPEGYLELELGDWQNERYYRIVAVDNDLVSFIDYQYHRSNGKPTSFLWPVILVTNPKNANFLLPGKEPVDRIAQSTSIRILVWSNTSIVNVSVWIDETYLGRANQTSKASNGTDNNPLYVLPWSPSKLVGASTLRVEATDQAGNKREVTQPISIDGVPLRQFSYLSQWSLRYQHAANMCIVFYASWIFIFAFLLIPLCFNDDCLINCRVKSSFCRGLYRFTRNPALSGPVIVLLLYELIGPAVMGFLIPGYFGAVFSFGIVIERTLVQDVQTYFYELLQLWAFFLFVILPGCGSADRPKAPKAKCALITPIGMIICTTLFNLLAAIFIVVTIAMPLGIVAVCLSPGRWLSVVISWYLAYRVPRLP</sequence>
<evidence type="ECO:0000256" key="1">
    <source>
        <dbReference type="SAM" id="Phobius"/>
    </source>
</evidence>
<feature type="transmembrane region" description="Helical" evidence="1">
    <location>
        <begin position="517"/>
        <end position="538"/>
    </location>
</feature>
<protein>
    <submittedName>
        <fullName evidence="4">Transmembrane protein 62</fullName>
    </submittedName>
</protein>
<evidence type="ECO:0000313" key="5">
    <source>
        <dbReference type="Proteomes" id="UP000230066"/>
    </source>
</evidence>
<feature type="transmembrane region" description="Helical" evidence="1">
    <location>
        <begin position="581"/>
        <end position="604"/>
    </location>
</feature>
<feature type="domain" description="Calcineurin-like phosphoesterase" evidence="2">
    <location>
        <begin position="2"/>
        <end position="149"/>
    </location>
</feature>
<comment type="caution">
    <text evidence="4">The sequence shown here is derived from an EMBL/GenBank/DDBJ whole genome shotgun (WGS) entry which is preliminary data.</text>
</comment>
<dbReference type="PANTHER" id="PTHR14795:SF0">
    <property type="entry name" value="TRANSMEMBRANE PROTEIN 62"/>
    <property type="match status" value="1"/>
</dbReference>
<dbReference type="EMBL" id="JXXN02000925">
    <property type="protein sequence ID" value="THD25948.1"/>
    <property type="molecule type" value="Genomic_DNA"/>
</dbReference>
<keyword evidence="1" id="KW-0472">Membrane</keyword>
<feature type="transmembrane region" description="Helical" evidence="1">
    <location>
        <begin position="425"/>
        <end position="444"/>
    </location>
</feature>
<organism evidence="4 5">
    <name type="scientific">Fasciola hepatica</name>
    <name type="common">Liver fluke</name>
    <dbReference type="NCBI Taxonomy" id="6192"/>
    <lineage>
        <taxon>Eukaryota</taxon>
        <taxon>Metazoa</taxon>
        <taxon>Spiralia</taxon>
        <taxon>Lophotrochozoa</taxon>
        <taxon>Platyhelminthes</taxon>
        <taxon>Trematoda</taxon>
        <taxon>Digenea</taxon>
        <taxon>Plagiorchiida</taxon>
        <taxon>Echinostomata</taxon>
        <taxon>Echinostomatoidea</taxon>
        <taxon>Fasciolidae</taxon>
        <taxon>Fasciola</taxon>
    </lineage>
</organism>
<dbReference type="Gene3D" id="2.60.40.10">
    <property type="entry name" value="Immunoglobulins"/>
    <property type="match status" value="1"/>
</dbReference>
<dbReference type="InterPro" id="IPR029052">
    <property type="entry name" value="Metallo-depent_PP-like"/>
</dbReference>
<feature type="transmembrane region" description="Helical" evidence="1">
    <location>
        <begin position="550"/>
        <end position="575"/>
    </location>
</feature>
<keyword evidence="1" id="KW-1133">Transmembrane helix</keyword>
<reference evidence="4" key="1">
    <citation type="submission" date="2019-03" db="EMBL/GenBank/DDBJ databases">
        <title>Improved annotation for the trematode Fasciola hepatica.</title>
        <authorList>
            <person name="Choi Y.-J."/>
            <person name="Martin J."/>
            <person name="Mitreva M."/>
        </authorList>
    </citation>
    <scope>NUCLEOTIDE SEQUENCE [LARGE SCALE GENOMIC DNA]</scope>
</reference>
<keyword evidence="1 4" id="KW-0812">Transmembrane</keyword>
<keyword evidence="5" id="KW-1185">Reference proteome</keyword>
<name>A0A4E0RUY3_FASHE</name>
<dbReference type="Proteomes" id="UP000230066">
    <property type="component" value="Unassembled WGS sequence"/>
</dbReference>
<dbReference type="SUPFAM" id="SSF56300">
    <property type="entry name" value="Metallo-dependent phosphatases"/>
    <property type="match status" value="1"/>
</dbReference>
<dbReference type="InterPro" id="IPR004843">
    <property type="entry name" value="Calcineurin-like_PHP"/>
</dbReference>
<accession>A0A4E0RUY3</accession>
<gene>
    <name evidence="4" type="ORF">D915_003093</name>
</gene>
<dbReference type="InterPro" id="IPR013783">
    <property type="entry name" value="Ig-like_fold"/>
</dbReference>
<dbReference type="Pfam" id="PF24384">
    <property type="entry name" value="Ig_TMM62"/>
    <property type="match status" value="1"/>
</dbReference>
<dbReference type="PANTHER" id="PTHR14795">
    <property type="entry name" value="HELICASE RELATED"/>
    <property type="match status" value="1"/>
</dbReference>
<evidence type="ECO:0000313" key="4">
    <source>
        <dbReference type="EMBL" id="THD25948.1"/>
    </source>
</evidence>
<dbReference type="Pfam" id="PF00149">
    <property type="entry name" value="Metallophos"/>
    <property type="match status" value="1"/>
</dbReference>
<dbReference type="GO" id="GO:0016787">
    <property type="term" value="F:hydrolase activity"/>
    <property type="evidence" value="ECO:0007669"/>
    <property type="project" value="InterPro"/>
</dbReference>
<proteinExistence type="predicted"/>
<dbReference type="AlphaFoldDB" id="A0A4E0RUY3"/>
<dbReference type="InterPro" id="IPR056229">
    <property type="entry name" value="Ig_TMM62"/>
</dbReference>